<evidence type="ECO:0000256" key="12">
    <source>
        <dbReference type="PIRNR" id="PIRNR028937"/>
    </source>
</evidence>
<accession>A0A438KDE3</accession>
<keyword evidence="10 12" id="KW-0560">Oxidoreductase</keyword>
<dbReference type="InterPro" id="IPR036188">
    <property type="entry name" value="FAD/NAD-bd_sf"/>
</dbReference>
<comment type="subcellular location">
    <subcellularLocation>
        <location evidence="3 12">Membrane</location>
    </subcellularLocation>
</comment>
<dbReference type="EC" id="1.1.3.20" evidence="5 12"/>
<dbReference type="Gene3D" id="3.50.50.60">
    <property type="entry name" value="FAD/NAD(P)-binding domain"/>
    <property type="match status" value="3"/>
</dbReference>
<dbReference type="PANTHER" id="PTHR46056">
    <property type="entry name" value="LONG-CHAIN-ALCOHOL OXIDASE"/>
    <property type="match status" value="1"/>
</dbReference>
<dbReference type="GO" id="GO:0016020">
    <property type="term" value="C:membrane"/>
    <property type="evidence" value="ECO:0007669"/>
    <property type="project" value="UniProtKB-SubCell"/>
</dbReference>
<dbReference type="Proteomes" id="UP000288805">
    <property type="component" value="Unassembled WGS sequence"/>
</dbReference>
<keyword evidence="6" id="KW-0285">Flavoprotein</keyword>
<evidence type="ECO:0000313" key="18">
    <source>
        <dbReference type="Proteomes" id="UP000288805"/>
    </source>
</evidence>
<sequence length="754" mass="82570">MGKESNREEGHGHPLLRGGWRKGSYSHGFSSSQIQALASICETLIPPLHLESISKENPPEALYSFYRASGSQFPVPDEVKIHNPVLLSFLEQAAELLKKRGLPEGVMLVSIVLKILSTRLGTLLLCGFLCLGWKWPFILKFSEISLEKREQVLKNWSRQRFVLNFEIDLQGLSSTCVTLIRSLIGLFVLGNMKSDLIMTDDNLENPAWDAIGYHVETKEYVKKPPKERPIRKGIVETMYENDSTLVQSLSQRGIKVIEDQKNICKIKCDAVIIGSGCGGGVTAAVLASSGYKVLILEKGNYFEPEDYSSLEGPSMMGGGSAVNWSAAIKTPNSILREWSTDHKLPLFGSSEYLSAMDTVWKRIGVTEKCTEEGFQNQVLRKGCENLGLDVESIPRNSSENHYCGSCAYGCTRGDKQGTQSTWLVDAVGCGAVILTGCKAEKLIFKEKKNGRKRRKCSGVIVASSSKNVTKKLQIEARVTVSACGSLLTPPLLLSSGLENPHIGKNLHLHPVLMVWGYFPESQSGIKGKCFEGGLLTSLHKVVSEESRVQAIVEPTALGPASFAAIHPWVSGLDMKERMVKYSRTATLFALARDKGAGEVKVERRIKYRLHPADKENLRVGLRQALRILIAAGAVEVGTYRSDGQSIKCKGVKEEAVEEFLDGVVAGGGPCSRGDHWTLYCSAHQMGSCRMGATEEEGAVDENGETWEAKGLFVCDGSVLPSAVGINPMITIQTTAYCISKRIAESLKKQEFLAD</sequence>
<evidence type="ECO:0000259" key="16">
    <source>
        <dbReference type="Pfam" id="PF05199"/>
    </source>
</evidence>
<dbReference type="SUPFAM" id="SSF51905">
    <property type="entry name" value="FAD/NAD(P)-binding domain"/>
    <property type="match status" value="1"/>
</dbReference>
<dbReference type="EMBL" id="QGNW01000009">
    <property type="protein sequence ID" value="RVX19232.1"/>
    <property type="molecule type" value="Genomic_DNA"/>
</dbReference>
<name>A0A438KDE3_VITVI</name>
<evidence type="ECO:0000259" key="15">
    <source>
        <dbReference type="Pfam" id="PF00732"/>
    </source>
</evidence>
<keyword evidence="11 12" id="KW-0472">Membrane</keyword>
<feature type="domain" description="Glucose-methanol-choline oxidoreductase N-terminal" evidence="15">
    <location>
        <begin position="313"/>
        <end position="511"/>
    </location>
</feature>
<evidence type="ECO:0000256" key="5">
    <source>
        <dbReference type="ARBA" id="ARBA00013125"/>
    </source>
</evidence>
<dbReference type="InterPro" id="IPR012400">
    <property type="entry name" value="Long_Oxdase"/>
</dbReference>
<keyword evidence="7" id="KW-0812">Transmembrane</keyword>
<dbReference type="GO" id="GO:0046577">
    <property type="term" value="F:long-chain-alcohol oxidase activity"/>
    <property type="evidence" value="ECO:0007669"/>
    <property type="project" value="UniProtKB-EC"/>
</dbReference>
<comment type="similarity">
    <text evidence="4 12">Belongs to the GMC oxidoreductase family.</text>
</comment>
<evidence type="ECO:0000313" key="17">
    <source>
        <dbReference type="EMBL" id="RVX19232.1"/>
    </source>
</evidence>
<evidence type="ECO:0000256" key="2">
    <source>
        <dbReference type="ARBA" id="ARBA00003842"/>
    </source>
</evidence>
<feature type="active site" description="Proton acceptor" evidence="13">
    <location>
        <position position="683"/>
    </location>
</feature>
<comment type="function">
    <text evidence="2 12">Long-chain fatty alcohol oxidase involved in the omega-oxidation pathway of lipid degradation.</text>
</comment>
<dbReference type="GO" id="GO:0050660">
    <property type="term" value="F:flavin adenine dinucleotide binding"/>
    <property type="evidence" value="ECO:0007669"/>
    <property type="project" value="InterPro"/>
</dbReference>
<evidence type="ECO:0000256" key="7">
    <source>
        <dbReference type="ARBA" id="ARBA00022692"/>
    </source>
</evidence>
<comment type="catalytic activity">
    <reaction evidence="1 12">
        <text>a long-chain primary fatty alcohol + O2 = a long-chain fatty aldehyde + H2O2</text>
        <dbReference type="Rhea" id="RHEA:22756"/>
        <dbReference type="ChEBI" id="CHEBI:15379"/>
        <dbReference type="ChEBI" id="CHEBI:16240"/>
        <dbReference type="ChEBI" id="CHEBI:17176"/>
        <dbReference type="ChEBI" id="CHEBI:77396"/>
        <dbReference type="EC" id="1.1.3.20"/>
    </reaction>
</comment>
<organism evidence="17 18">
    <name type="scientific">Vitis vinifera</name>
    <name type="common">Grape</name>
    <dbReference type="NCBI Taxonomy" id="29760"/>
    <lineage>
        <taxon>Eukaryota</taxon>
        <taxon>Viridiplantae</taxon>
        <taxon>Streptophyta</taxon>
        <taxon>Embryophyta</taxon>
        <taxon>Tracheophyta</taxon>
        <taxon>Spermatophyta</taxon>
        <taxon>Magnoliopsida</taxon>
        <taxon>eudicotyledons</taxon>
        <taxon>Gunneridae</taxon>
        <taxon>Pentapetalae</taxon>
        <taxon>rosids</taxon>
        <taxon>Vitales</taxon>
        <taxon>Vitaceae</taxon>
        <taxon>Viteae</taxon>
        <taxon>Vitis</taxon>
    </lineage>
</organism>
<proteinExistence type="inferred from homology"/>
<evidence type="ECO:0000256" key="1">
    <source>
        <dbReference type="ARBA" id="ARBA00000920"/>
    </source>
</evidence>
<evidence type="ECO:0000256" key="10">
    <source>
        <dbReference type="ARBA" id="ARBA00023002"/>
    </source>
</evidence>
<keyword evidence="9" id="KW-1133">Transmembrane helix</keyword>
<evidence type="ECO:0000256" key="11">
    <source>
        <dbReference type="ARBA" id="ARBA00023136"/>
    </source>
</evidence>
<reference evidence="17 18" key="1">
    <citation type="journal article" date="2018" name="PLoS Genet.">
        <title>Population sequencing reveals clonal diversity and ancestral inbreeding in the grapevine cultivar Chardonnay.</title>
        <authorList>
            <person name="Roach M.J."/>
            <person name="Johnson D.L."/>
            <person name="Bohlmann J."/>
            <person name="van Vuuren H.J."/>
            <person name="Jones S.J."/>
            <person name="Pretorius I.S."/>
            <person name="Schmidt S.A."/>
            <person name="Borneman A.R."/>
        </authorList>
    </citation>
    <scope>NUCLEOTIDE SEQUENCE [LARGE SCALE GENOMIC DNA]</scope>
    <source>
        <strain evidence="18">cv. Chardonnay</strain>
        <tissue evidence="17">Leaf</tissue>
    </source>
</reference>
<evidence type="ECO:0000256" key="3">
    <source>
        <dbReference type="ARBA" id="ARBA00004370"/>
    </source>
</evidence>
<feature type="binding site" evidence="14">
    <location>
        <begin position="268"/>
        <end position="283"/>
    </location>
    <ligand>
        <name>FAD</name>
        <dbReference type="ChEBI" id="CHEBI:57692"/>
    </ligand>
</feature>
<dbReference type="Pfam" id="PF00732">
    <property type="entry name" value="GMC_oxred_N"/>
    <property type="match status" value="1"/>
</dbReference>
<comment type="caution">
    <text evidence="17">The sequence shown here is derived from an EMBL/GenBank/DDBJ whole genome shotgun (WGS) entry which is preliminary data.</text>
</comment>
<evidence type="ECO:0000256" key="13">
    <source>
        <dbReference type="PIRSR" id="PIRSR028937-1"/>
    </source>
</evidence>
<dbReference type="PIRSF" id="PIRSF028937">
    <property type="entry name" value="Lg_Ch_AO"/>
    <property type="match status" value="1"/>
</dbReference>
<dbReference type="AlphaFoldDB" id="A0A438KDE3"/>
<feature type="domain" description="Glucose-methanol-choline oxidoreductase C-terminal" evidence="16">
    <location>
        <begin position="604"/>
        <end position="735"/>
    </location>
</feature>
<evidence type="ECO:0000256" key="9">
    <source>
        <dbReference type="ARBA" id="ARBA00022989"/>
    </source>
</evidence>
<evidence type="ECO:0000256" key="4">
    <source>
        <dbReference type="ARBA" id="ARBA00010790"/>
    </source>
</evidence>
<dbReference type="InterPro" id="IPR000172">
    <property type="entry name" value="GMC_OxRdtase_N"/>
</dbReference>
<evidence type="ECO:0000256" key="6">
    <source>
        <dbReference type="ARBA" id="ARBA00022630"/>
    </source>
</evidence>
<gene>
    <name evidence="17" type="primary">FAO2_0</name>
    <name evidence="17" type="ORF">CK203_008752</name>
</gene>
<protein>
    <recommendedName>
        <fullName evidence="5 12">Long-chain-alcohol oxidase</fullName>
        <ecNumber evidence="5 12">1.1.3.20</ecNumber>
    </recommendedName>
</protein>
<dbReference type="InterPro" id="IPR007867">
    <property type="entry name" value="GMC_OxRtase_C"/>
</dbReference>
<evidence type="ECO:0000256" key="14">
    <source>
        <dbReference type="PIRSR" id="PIRSR028937-2"/>
    </source>
</evidence>
<evidence type="ECO:0000256" key="8">
    <source>
        <dbReference type="ARBA" id="ARBA00022827"/>
    </source>
</evidence>
<dbReference type="Pfam" id="PF05199">
    <property type="entry name" value="GMC_oxred_C"/>
    <property type="match status" value="1"/>
</dbReference>
<keyword evidence="8 14" id="KW-0274">FAD</keyword>
<dbReference type="PANTHER" id="PTHR46056:SF12">
    <property type="entry name" value="LONG-CHAIN-ALCOHOL OXIDASE"/>
    <property type="match status" value="1"/>
</dbReference>